<dbReference type="Proteomes" id="UP000315522">
    <property type="component" value="Unassembled WGS sequence"/>
</dbReference>
<evidence type="ECO:0000256" key="3">
    <source>
        <dbReference type="ARBA" id="ARBA00007289"/>
    </source>
</evidence>
<dbReference type="EMBL" id="QGML01001701">
    <property type="protein sequence ID" value="TVY88500.1"/>
    <property type="molecule type" value="Genomic_DNA"/>
</dbReference>
<evidence type="ECO:0000313" key="8">
    <source>
        <dbReference type="EMBL" id="TVY88500.1"/>
    </source>
</evidence>
<name>A0A559M6C7_9HELO</name>
<dbReference type="GO" id="GO:0031083">
    <property type="term" value="C:BLOC-1 complex"/>
    <property type="evidence" value="ECO:0007669"/>
    <property type="project" value="InterPro"/>
</dbReference>
<reference evidence="8 9" key="1">
    <citation type="submission" date="2018-05" db="EMBL/GenBank/DDBJ databases">
        <title>Genome sequencing and assembly of the regulated plant pathogen Lachnellula willkommii and related sister species for the development of diagnostic species identification markers.</title>
        <authorList>
            <person name="Giroux E."/>
            <person name="Bilodeau G."/>
        </authorList>
    </citation>
    <scope>NUCLEOTIDE SEQUENCE [LARGE SCALE GENOMIC DNA]</scope>
    <source>
        <strain evidence="8 9">CBS 172.35</strain>
    </source>
</reference>
<feature type="compositionally biased region" description="Basic and acidic residues" evidence="7">
    <location>
        <begin position="14"/>
        <end position="26"/>
    </location>
</feature>
<evidence type="ECO:0000256" key="6">
    <source>
        <dbReference type="ARBA" id="ARBA00029995"/>
    </source>
</evidence>
<feature type="compositionally biased region" description="Polar residues" evidence="7">
    <location>
        <begin position="1"/>
        <end position="12"/>
    </location>
</feature>
<dbReference type="PANTHER" id="PTHR39145:SF1">
    <property type="entry name" value="BIOGENESIS OF LYSOSOME-RELATED ORGANELLES COMPLEX 1 SUBUNIT CNL1"/>
    <property type="match status" value="1"/>
</dbReference>
<comment type="caution">
    <text evidence="8">The sequence shown here is derived from an EMBL/GenBank/DDBJ whole genome shotgun (WGS) entry which is preliminary data.</text>
</comment>
<sequence length="208" mass="23304">MKFTAPSQQLSLETRAHPDHPREEGPRPPTAMASPANSVPDTQLGLTNDEIALLRHHQQAAAASTAGGSSSSRAASRASSQGLLLLDGHSLAALGRHFDRLMQQIQGRLDYLSEQSQMVAQQQYDRAGNAIAIADAEIARFHDILRQIDELELDFDRIRHIRDIVRSYRQRVEEMEVQLEQSGSGHRHRHRHHGESSGSSRRHGQHRR</sequence>
<dbReference type="InterPro" id="IPR034455">
    <property type="entry name" value="CNL1"/>
</dbReference>
<evidence type="ECO:0000256" key="2">
    <source>
        <dbReference type="ARBA" id="ARBA00004496"/>
    </source>
</evidence>
<feature type="region of interest" description="Disordered" evidence="7">
    <location>
        <begin position="1"/>
        <end position="43"/>
    </location>
</feature>
<dbReference type="GO" id="GO:0007032">
    <property type="term" value="P:endosome organization"/>
    <property type="evidence" value="ECO:0007669"/>
    <property type="project" value="TreeGrafter"/>
</dbReference>
<dbReference type="PANTHER" id="PTHR39145">
    <property type="entry name" value="BIOGENESIS OF LYSOSOME-RELATED ORGANELLES COMPLEX 1 SUBUNIT CNL1"/>
    <property type="match status" value="1"/>
</dbReference>
<protein>
    <recommendedName>
        <fullName evidence="4">Biogenesis of lysosome-related organelles complex 1 subunit CNL1</fullName>
    </recommendedName>
    <alternativeName>
        <fullName evidence="6">CNO-like protein 1</fullName>
    </alternativeName>
</protein>
<dbReference type="AlphaFoldDB" id="A0A559M6C7"/>
<evidence type="ECO:0000256" key="5">
    <source>
        <dbReference type="ARBA" id="ARBA00022490"/>
    </source>
</evidence>
<comment type="similarity">
    <text evidence="3">Belongs to the BLOC1S4 family.</text>
</comment>
<keyword evidence="9" id="KW-1185">Reference proteome</keyword>
<comment type="function">
    <text evidence="1">Component of the biogenesis of lysosome-related organelles complex-1 (BLOC-1), a complex that is involved in endosomal cargo sorting.</text>
</comment>
<feature type="region of interest" description="Disordered" evidence="7">
    <location>
        <begin position="176"/>
        <end position="208"/>
    </location>
</feature>
<accession>A0A559M6C7</accession>
<dbReference type="GO" id="GO:0005737">
    <property type="term" value="C:cytoplasm"/>
    <property type="evidence" value="ECO:0007669"/>
    <property type="project" value="UniProtKB-SubCell"/>
</dbReference>
<evidence type="ECO:0000256" key="1">
    <source>
        <dbReference type="ARBA" id="ARBA00003807"/>
    </source>
</evidence>
<gene>
    <name evidence="8" type="ORF">LAWI1_G008512</name>
</gene>
<organism evidence="8 9">
    <name type="scientific">Lachnellula willkommii</name>
    <dbReference type="NCBI Taxonomy" id="215461"/>
    <lineage>
        <taxon>Eukaryota</taxon>
        <taxon>Fungi</taxon>
        <taxon>Dikarya</taxon>
        <taxon>Ascomycota</taxon>
        <taxon>Pezizomycotina</taxon>
        <taxon>Leotiomycetes</taxon>
        <taxon>Helotiales</taxon>
        <taxon>Lachnaceae</taxon>
        <taxon>Lachnellula</taxon>
    </lineage>
</organism>
<evidence type="ECO:0000256" key="4">
    <source>
        <dbReference type="ARBA" id="ARBA00014971"/>
    </source>
</evidence>
<proteinExistence type="inferred from homology"/>
<comment type="subcellular location">
    <subcellularLocation>
        <location evidence="2">Cytoplasm</location>
    </subcellularLocation>
</comment>
<keyword evidence="5" id="KW-0963">Cytoplasm</keyword>
<evidence type="ECO:0000313" key="9">
    <source>
        <dbReference type="Proteomes" id="UP000315522"/>
    </source>
</evidence>
<evidence type="ECO:0000256" key="7">
    <source>
        <dbReference type="SAM" id="MobiDB-lite"/>
    </source>
</evidence>